<reference evidence="9" key="1">
    <citation type="submission" date="2022-03" db="EMBL/GenBank/DDBJ databases">
        <title>Genome Identification and Characterization of new species Bdellovibrio reynosense LBG001 sp. nov. from a Mexico soil sample.</title>
        <authorList>
            <person name="Camilli A."/>
            <person name="Ajao Y."/>
            <person name="Guo X."/>
        </authorList>
    </citation>
    <scope>NUCLEOTIDE SEQUENCE</scope>
    <source>
        <strain evidence="9">LBG001</strain>
    </source>
</reference>
<comment type="catalytic activity">
    <reaction evidence="6 7">
        <text>Release of N-terminal amino acids, preferentially methionine, from peptides and arylamides.</text>
        <dbReference type="EC" id="3.4.11.18"/>
    </reaction>
</comment>
<evidence type="ECO:0000256" key="2">
    <source>
        <dbReference type="ARBA" id="ARBA00022438"/>
    </source>
</evidence>
<organism evidence="9 10">
    <name type="scientific">Bdellovibrio reynosensis</name>
    <dbReference type="NCBI Taxonomy" id="2835041"/>
    <lineage>
        <taxon>Bacteria</taxon>
        <taxon>Pseudomonadati</taxon>
        <taxon>Bdellovibrionota</taxon>
        <taxon>Bdellovibrionia</taxon>
        <taxon>Bdellovibrionales</taxon>
        <taxon>Pseudobdellovibrionaceae</taxon>
        <taxon>Bdellovibrio</taxon>
    </lineage>
</organism>
<dbReference type="InterPro" id="IPR000994">
    <property type="entry name" value="Pept_M24"/>
</dbReference>
<feature type="binding site" evidence="6">
    <location>
        <position position="167"/>
    </location>
    <ligand>
        <name>a divalent metal cation</name>
        <dbReference type="ChEBI" id="CHEBI:60240"/>
        <label>2</label>
        <note>catalytic</note>
    </ligand>
</feature>
<feature type="domain" description="Peptidase M24" evidence="8">
    <location>
        <begin position="11"/>
        <end position="237"/>
    </location>
</feature>
<evidence type="ECO:0000256" key="4">
    <source>
        <dbReference type="ARBA" id="ARBA00022723"/>
    </source>
</evidence>
<dbReference type="PANTHER" id="PTHR43330:SF13">
    <property type="entry name" value="METHIONINE AMINOPEPTIDASE 2"/>
    <property type="match status" value="1"/>
</dbReference>
<dbReference type="Gene3D" id="3.90.230.10">
    <property type="entry name" value="Creatinase/methionine aminopeptidase superfamily"/>
    <property type="match status" value="1"/>
</dbReference>
<dbReference type="InterPro" id="IPR002467">
    <property type="entry name" value="Pept_M24A_MAP1"/>
</dbReference>
<dbReference type="EMBL" id="CP093442">
    <property type="protein sequence ID" value="UOE99833.1"/>
    <property type="molecule type" value="Genomic_DNA"/>
</dbReference>
<feature type="binding site" evidence="6">
    <location>
        <position position="93"/>
    </location>
    <ligand>
        <name>a divalent metal cation</name>
        <dbReference type="ChEBI" id="CHEBI:60240"/>
        <label>1</label>
    </ligand>
</feature>
<keyword evidence="5 6" id="KW-0378">Hydrolase</keyword>
<comment type="function">
    <text evidence="1 6">Removes the N-terminal methionine from nascent proteins. The N-terminal methionine is often cleaved when the second residue in the primary sequence is small and uncharged (Met-Ala-, Cys, Gly, Pro, Ser, Thr, or Val). Requires deformylation of the N(alpha)-formylated initiator methionine before it can be hydrolyzed.</text>
</comment>
<dbReference type="CDD" id="cd01086">
    <property type="entry name" value="MetAP1"/>
    <property type="match status" value="1"/>
</dbReference>
<dbReference type="InterPro" id="IPR036005">
    <property type="entry name" value="Creatinase/aminopeptidase-like"/>
</dbReference>
<evidence type="ECO:0000256" key="6">
    <source>
        <dbReference type="HAMAP-Rule" id="MF_01974"/>
    </source>
</evidence>
<comment type="cofactor">
    <cofactor evidence="6">
        <name>Co(2+)</name>
        <dbReference type="ChEBI" id="CHEBI:48828"/>
    </cofactor>
    <cofactor evidence="6">
        <name>Zn(2+)</name>
        <dbReference type="ChEBI" id="CHEBI:29105"/>
    </cofactor>
    <cofactor evidence="6">
        <name>Mn(2+)</name>
        <dbReference type="ChEBI" id="CHEBI:29035"/>
    </cofactor>
    <cofactor evidence="6">
        <name>Fe(2+)</name>
        <dbReference type="ChEBI" id="CHEBI:29033"/>
    </cofactor>
    <text evidence="6">Binds 2 divalent metal cations per subunit. Has a high-affinity and a low affinity metal-binding site. The true nature of the physiological cofactor is under debate. The enzyme is active with cobalt, zinc, manganese or divalent iron ions. Most likely, methionine aminopeptidases function as mononuclear Fe(2+)-metalloproteases under physiological conditions, and the catalytically relevant metal-binding site has been assigned to the histidine-containing high-affinity site.</text>
</comment>
<dbReference type="InterPro" id="IPR001714">
    <property type="entry name" value="Pept_M24_MAP"/>
</dbReference>
<dbReference type="RefSeq" id="WP_243535170.1">
    <property type="nucleotide sequence ID" value="NZ_CP093442.1"/>
</dbReference>
<evidence type="ECO:0000256" key="7">
    <source>
        <dbReference type="RuleBase" id="RU003653"/>
    </source>
</evidence>
<comment type="similarity">
    <text evidence="6">Belongs to the peptidase M24A family. Methionine aminopeptidase type 1 subfamily.</text>
</comment>
<dbReference type="NCBIfam" id="TIGR00500">
    <property type="entry name" value="met_pdase_I"/>
    <property type="match status" value="1"/>
</dbReference>
<keyword evidence="10" id="KW-1185">Reference proteome</keyword>
<feature type="binding site" evidence="6">
    <location>
        <position position="76"/>
    </location>
    <ligand>
        <name>substrate</name>
    </ligand>
</feature>
<comment type="subunit">
    <text evidence="6">Monomer.</text>
</comment>
<evidence type="ECO:0000313" key="9">
    <source>
        <dbReference type="EMBL" id="UOE99833.1"/>
    </source>
</evidence>
<keyword evidence="2 6" id="KW-0031">Aminopeptidase</keyword>
<feature type="binding site" evidence="6">
    <location>
        <position position="232"/>
    </location>
    <ligand>
        <name>a divalent metal cation</name>
        <dbReference type="ChEBI" id="CHEBI:60240"/>
        <label>2</label>
        <note>catalytic</note>
    </ligand>
</feature>
<dbReference type="SUPFAM" id="SSF55920">
    <property type="entry name" value="Creatinase/aminopeptidase"/>
    <property type="match status" value="1"/>
</dbReference>
<feature type="binding site" evidence="6">
    <location>
        <position position="104"/>
    </location>
    <ligand>
        <name>a divalent metal cation</name>
        <dbReference type="ChEBI" id="CHEBI:60240"/>
        <label>2</label>
        <note>catalytic</note>
    </ligand>
</feature>
<name>A0ABY4C5S8_9BACT</name>
<evidence type="ECO:0000259" key="8">
    <source>
        <dbReference type="Pfam" id="PF00557"/>
    </source>
</evidence>
<dbReference type="EC" id="3.4.11.18" evidence="6 7"/>
<proteinExistence type="inferred from homology"/>
<dbReference type="PRINTS" id="PR00599">
    <property type="entry name" value="MAPEPTIDASE"/>
</dbReference>
<evidence type="ECO:0000256" key="1">
    <source>
        <dbReference type="ARBA" id="ARBA00002521"/>
    </source>
</evidence>
<protein>
    <recommendedName>
        <fullName evidence="6 7">Methionine aminopeptidase</fullName>
        <shortName evidence="6">MAP</shortName>
        <shortName evidence="6">MetAP</shortName>
        <ecNumber evidence="6 7">3.4.11.18</ecNumber>
    </recommendedName>
    <alternativeName>
        <fullName evidence="6">Peptidase M</fullName>
    </alternativeName>
</protein>
<feature type="binding site" evidence="6">
    <location>
        <position position="174"/>
    </location>
    <ligand>
        <name>substrate</name>
    </ligand>
</feature>
<dbReference type="PANTHER" id="PTHR43330">
    <property type="entry name" value="METHIONINE AMINOPEPTIDASE"/>
    <property type="match status" value="1"/>
</dbReference>
<evidence type="ECO:0000256" key="5">
    <source>
        <dbReference type="ARBA" id="ARBA00022801"/>
    </source>
</evidence>
<dbReference type="Proteomes" id="UP000830116">
    <property type="component" value="Chromosome"/>
</dbReference>
<dbReference type="HAMAP" id="MF_01974">
    <property type="entry name" value="MetAP_1"/>
    <property type="match status" value="1"/>
</dbReference>
<feature type="binding site" evidence="6">
    <location>
        <position position="201"/>
    </location>
    <ligand>
        <name>a divalent metal cation</name>
        <dbReference type="ChEBI" id="CHEBI:60240"/>
        <label>2</label>
        <note>catalytic</note>
    </ligand>
</feature>
<evidence type="ECO:0000313" key="10">
    <source>
        <dbReference type="Proteomes" id="UP000830116"/>
    </source>
</evidence>
<dbReference type="Pfam" id="PF00557">
    <property type="entry name" value="Peptidase_M24"/>
    <property type="match status" value="1"/>
</dbReference>
<dbReference type="GO" id="GO:0004239">
    <property type="term" value="F:initiator methionyl aminopeptidase activity"/>
    <property type="evidence" value="ECO:0007669"/>
    <property type="project" value="UniProtKB-EC"/>
</dbReference>
<keyword evidence="4 6" id="KW-0479">Metal-binding</keyword>
<sequence>MIVKTEADLAGLKKIGKIVANCLQHMAKSMEPGMTTKELDDLGGAYLEKHGAKSGPKVTYNFPGFNCISLNHEAAHGVPSSKKIKKGDLINIDVSAEFGGYFADNGGSFIVPPGRKEDQRLLDVTKAALDAAIAAVKAQENINVIGYNIQKVATEHGYTVIENLGSHGVGKGLHEEPKFIAGYFDKNDKRKLREGHVITIEPFVSTGARFVDEEADGWTLVTGPEYRTAQFEHTMVVMKDRALIVTIPDFYA</sequence>
<gene>
    <name evidence="6 9" type="primary">map</name>
    <name evidence="9" type="ORF">MNR06_09005</name>
</gene>
<accession>A0ABY4C5S8</accession>
<keyword evidence="3 6" id="KW-0645">Protease</keyword>
<feature type="binding site" evidence="6">
    <location>
        <position position="232"/>
    </location>
    <ligand>
        <name>a divalent metal cation</name>
        <dbReference type="ChEBI" id="CHEBI:60240"/>
        <label>1</label>
    </ligand>
</feature>
<evidence type="ECO:0000256" key="3">
    <source>
        <dbReference type="ARBA" id="ARBA00022670"/>
    </source>
</evidence>
<feature type="binding site" evidence="6">
    <location>
        <position position="104"/>
    </location>
    <ligand>
        <name>a divalent metal cation</name>
        <dbReference type="ChEBI" id="CHEBI:60240"/>
        <label>1</label>
    </ligand>
</feature>